<dbReference type="AlphaFoldDB" id="E9FT05"/>
<dbReference type="KEGG" id="dpx:DAPPUDRAFT_94768"/>
<sequence length="235" mass="26968">MSSLAACRTFRSMQNIELCKSFSRYALTCKKLSGVELLGKIVNVAWWLSGMFYRLPFVDVSSRLLSPVHTLRCCIVDGWVNRGFTDVSCEWWISRDSSERIVHHVTALLKNVNIRNTRYYTKELLNTSLLRLQCTTRKLYCPKLLHRSITLSRVTSRKRLSTTLSLPSSHHQSSKLTILMLQITILLTAITPRLQLNTPLKRLNKLHRSVQIAVMLMRLSMAELITDVLMSPGYA</sequence>
<gene>
    <name evidence="1" type="ORF">DAPPUDRAFT_94768</name>
    <name evidence="2" type="ORF">DAPPUDRAFT_94771</name>
</gene>
<proteinExistence type="predicted"/>
<dbReference type="EMBL" id="GL732524">
    <property type="protein sequence ID" value="EFX89286.1"/>
    <property type="molecule type" value="Genomic_DNA"/>
</dbReference>
<dbReference type="Proteomes" id="UP000000305">
    <property type="component" value="Unassembled WGS sequence"/>
</dbReference>
<name>E9FT05_DAPPU</name>
<evidence type="ECO:0000313" key="3">
    <source>
        <dbReference type="Proteomes" id="UP000000305"/>
    </source>
</evidence>
<dbReference type="KEGG" id="dpx:DAPPUDRAFT_94771"/>
<protein>
    <submittedName>
        <fullName evidence="1">Uncharacterized protein</fullName>
    </submittedName>
</protein>
<evidence type="ECO:0000313" key="2">
    <source>
        <dbReference type="EMBL" id="EFX89727.1"/>
    </source>
</evidence>
<dbReference type="EMBL" id="GL732524">
    <property type="protein sequence ID" value="EFX89727.1"/>
    <property type="molecule type" value="Genomic_DNA"/>
</dbReference>
<keyword evidence="3" id="KW-1185">Reference proteome</keyword>
<evidence type="ECO:0000313" key="1">
    <source>
        <dbReference type="EMBL" id="EFX89286.1"/>
    </source>
</evidence>
<organism evidence="1 3">
    <name type="scientific">Daphnia pulex</name>
    <name type="common">Water flea</name>
    <dbReference type="NCBI Taxonomy" id="6669"/>
    <lineage>
        <taxon>Eukaryota</taxon>
        <taxon>Metazoa</taxon>
        <taxon>Ecdysozoa</taxon>
        <taxon>Arthropoda</taxon>
        <taxon>Crustacea</taxon>
        <taxon>Branchiopoda</taxon>
        <taxon>Diplostraca</taxon>
        <taxon>Cladocera</taxon>
        <taxon>Anomopoda</taxon>
        <taxon>Daphniidae</taxon>
        <taxon>Daphnia</taxon>
    </lineage>
</organism>
<accession>E9FT05</accession>
<dbReference type="HOGENOM" id="CLU_1181248_0_0_1"/>
<reference evidence="1 3" key="1">
    <citation type="journal article" date="2011" name="Science">
        <title>The ecoresponsive genome of Daphnia pulex.</title>
        <authorList>
            <person name="Colbourne J.K."/>
            <person name="Pfrender M.E."/>
            <person name="Gilbert D."/>
            <person name="Thomas W.K."/>
            <person name="Tucker A."/>
            <person name="Oakley T.H."/>
            <person name="Tokishita S."/>
            <person name="Aerts A."/>
            <person name="Arnold G.J."/>
            <person name="Basu M.K."/>
            <person name="Bauer D.J."/>
            <person name="Caceres C.E."/>
            <person name="Carmel L."/>
            <person name="Casola C."/>
            <person name="Choi J.H."/>
            <person name="Detter J.C."/>
            <person name="Dong Q."/>
            <person name="Dusheyko S."/>
            <person name="Eads B.D."/>
            <person name="Frohlich T."/>
            <person name="Geiler-Samerotte K.A."/>
            <person name="Gerlach D."/>
            <person name="Hatcher P."/>
            <person name="Jogdeo S."/>
            <person name="Krijgsveld J."/>
            <person name="Kriventseva E.V."/>
            <person name="Kultz D."/>
            <person name="Laforsch C."/>
            <person name="Lindquist E."/>
            <person name="Lopez J."/>
            <person name="Manak J.R."/>
            <person name="Muller J."/>
            <person name="Pangilinan J."/>
            <person name="Patwardhan R.P."/>
            <person name="Pitluck S."/>
            <person name="Pritham E.J."/>
            <person name="Rechtsteiner A."/>
            <person name="Rho M."/>
            <person name="Rogozin I.B."/>
            <person name="Sakarya O."/>
            <person name="Salamov A."/>
            <person name="Schaack S."/>
            <person name="Shapiro H."/>
            <person name="Shiga Y."/>
            <person name="Skalitzky C."/>
            <person name="Smith Z."/>
            <person name="Souvorov A."/>
            <person name="Sung W."/>
            <person name="Tang Z."/>
            <person name="Tsuchiya D."/>
            <person name="Tu H."/>
            <person name="Vos H."/>
            <person name="Wang M."/>
            <person name="Wolf Y.I."/>
            <person name="Yamagata H."/>
            <person name="Yamada T."/>
            <person name="Ye Y."/>
            <person name="Shaw J.R."/>
            <person name="Andrews J."/>
            <person name="Crease T.J."/>
            <person name="Tang H."/>
            <person name="Lucas S.M."/>
            <person name="Robertson H.M."/>
            <person name="Bork P."/>
            <person name="Koonin E.V."/>
            <person name="Zdobnov E.M."/>
            <person name="Grigoriev I.V."/>
            <person name="Lynch M."/>
            <person name="Boore J.L."/>
        </authorList>
    </citation>
    <scope>NUCLEOTIDE SEQUENCE [LARGE SCALE GENOMIC DNA]</scope>
</reference>